<evidence type="ECO:0000256" key="1">
    <source>
        <dbReference type="SAM" id="MobiDB-lite"/>
    </source>
</evidence>
<sequence length="55" mass="5959">VNPKDDAEQAPIKRVDGASSPNKIAEFTNHAADKDIKTPIAVNFLAIPKEDLESQ</sequence>
<feature type="compositionally biased region" description="Basic and acidic residues" evidence="1">
    <location>
        <begin position="1"/>
        <end position="16"/>
    </location>
</feature>
<feature type="non-terminal residue" evidence="2">
    <location>
        <position position="1"/>
    </location>
</feature>
<protein>
    <submittedName>
        <fullName evidence="2">Uncharacterized protein</fullName>
    </submittedName>
</protein>
<dbReference type="Proteomes" id="UP000054532">
    <property type="component" value="Unassembled WGS sequence"/>
</dbReference>
<reference evidence="2" key="1">
    <citation type="submission" date="2013-11" db="EMBL/GenBank/DDBJ databases">
        <title>The Genome Sequence of Phytophthora parasitica IAC_01/95.</title>
        <authorList>
            <consortium name="The Broad Institute Genomics Platform"/>
            <person name="Russ C."/>
            <person name="Tyler B."/>
            <person name="Panabieres F."/>
            <person name="Shan W."/>
            <person name="Tripathy S."/>
            <person name="Grunwald N."/>
            <person name="Machado M."/>
            <person name="Johnson C.S."/>
            <person name="Arredondo F."/>
            <person name="Hong C."/>
            <person name="Coffey M."/>
            <person name="Young S.K."/>
            <person name="Zeng Q."/>
            <person name="Gargeya S."/>
            <person name="Fitzgerald M."/>
            <person name="Abouelleil A."/>
            <person name="Alvarado L."/>
            <person name="Chapman S.B."/>
            <person name="Gainer-Dewar J."/>
            <person name="Goldberg J."/>
            <person name="Griggs A."/>
            <person name="Gujja S."/>
            <person name="Hansen M."/>
            <person name="Howarth C."/>
            <person name="Imamovic A."/>
            <person name="Ireland A."/>
            <person name="Larimer J."/>
            <person name="McCowan C."/>
            <person name="Murphy C."/>
            <person name="Pearson M."/>
            <person name="Poon T.W."/>
            <person name="Priest M."/>
            <person name="Roberts A."/>
            <person name="Saif S."/>
            <person name="Shea T."/>
            <person name="Sykes S."/>
            <person name="Wortman J."/>
            <person name="Nusbaum C."/>
            <person name="Birren B."/>
        </authorList>
    </citation>
    <scope>NUCLEOTIDE SEQUENCE [LARGE SCALE GENOMIC DNA]</scope>
    <source>
        <strain evidence="2">IAC_01/95</strain>
    </source>
</reference>
<feature type="region of interest" description="Disordered" evidence="1">
    <location>
        <begin position="1"/>
        <end position="22"/>
    </location>
</feature>
<evidence type="ECO:0000313" key="2">
    <source>
        <dbReference type="EMBL" id="ETM47082.1"/>
    </source>
</evidence>
<dbReference type="EMBL" id="KI692736">
    <property type="protein sequence ID" value="ETM47082.1"/>
    <property type="molecule type" value="Genomic_DNA"/>
</dbReference>
<dbReference type="AlphaFoldDB" id="W2NEK8"/>
<name>W2NEK8_PHYNI</name>
<proteinExistence type="predicted"/>
<organism evidence="2">
    <name type="scientific">Phytophthora nicotianae</name>
    <name type="common">Potato buckeye rot agent</name>
    <name type="synonym">Phytophthora parasitica</name>
    <dbReference type="NCBI Taxonomy" id="4792"/>
    <lineage>
        <taxon>Eukaryota</taxon>
        <taxon>Sar</taxon>
        <taxon>Stramenopiles</taxon>
        <taxon>Oomycota</taxon>
        <taxon>Peronosporomycetes</taxon>
        <taxon>Peronosporales</taxon>
        <taxon>Peronosporaceae</taxon>
        <taxon>Phytophthora</taxon>
    </lineage>
</organism>
<accession>W2NEK8</accession>
<gene>
    <name evidence="2" type="ORF">L914_08152</name>
</gene>